<dbReference type="Proteomes" id="UP001359308">
    <property type="component" value="Chromosome"/>
</dbReference>
<evidence type="ECO:0000313" key="1">
    <source>
        <dbReference type="EMBL" id="WWF02612.1"/>
    </source>
</evidence>
<dbReference type="RefSeq" id="WP_198323018.1">
    <property type="nucleotide sequence ID" value="NZ_CP104311.1"/>
</dbReference>
<sequence length="318" mass="34915">MDSESGFLPKDFIQTTEGLRFAVVDGCPEDGRLLCTLRYVPMASGGLRKLSTAEAVDFLQEHGPAYLRRSRRLDAVLPAVPLECIAGHLRPRDRVRTLLADTNCDAIEAKARRLLGIFAGEGLDLQEFGITGSLLVGAQTLASDIDLVVYAPATFDAARTVVAEATADGRLDAPAEADWRIAYERRGCTLAFQDYLWHERRKFNTGFFEGTKFDLTLVLPGSSGSLQPAEKRGSLTLRATVTDDRRAFEFPARYLIDHPRIGQVLSFTHTYVGQARIGESIEASGQVEALPDGSERLIVGSSREAPGEYIRVLHDETD</sequence>
<protein>
    <recommendedName>
        <fullName evidence="3">Polymerase nucleotidyl transferase domain-containing protein</fullName>
    </recommendedName>
</protein>
<keyword evidence="2" id="KW-1185">Reference proteome</keyword>
<evidence type="ECO:0000313" key="2">
    <source>
        <dbReference type="Proteomes" id="UP001359308"/>
    </source>
</evidence>
<organism evidence="1 2">
    <name type="scientific">Methylococcus capsulatus</name>
    <dbReference type="NCBI Taxonomy" id="414"/>
    <lineage>
        <taxon>Bacteria</taxon>
        <taxon>Pseudomonadati</taxon>
        <taxon>Pseudomonadota</taxon>
        <taxon>Gammaproteobacteria</taxon>
        <taxon>Methylococcales</taxon>
        <taxon>Methylococcaceae</taxon>
        <taxon>Methylococcus</taxon>
    </lineage>
</organism>
<reference evidence="1 2" key="1">
    <citation type="submission" date="2022-09" db="EMBL/GenBank/DDBJ databases">
        <authorList>
            <person name="Giprobiosintez L."/>
        </authorList>
    </citation>
    <scope>NUCLEOTIDE SEQUENCE [LARGE SCALE GENOMIC DNA]</scope>
    <source>
        <strain evidence="2">VKPM-B-12549 (GBS-15)</strain>
    </source>
</reference>
<dbReference type="EMBL" id="CP104311">
    <property type="protein sequence ID" value="WWF02612.1"/>
    <property type="molecule type" value="Genomic_DNA"/>
</dbReference>
<evidence type="ECO:0008006" key="3">
    <source>
        <dbReference type="Google" id="ProtNLM"/>
    </source>
</evidence>
<gene>
    <name evidence="1" type="ORF">N4J17_03080</name>
</gene>
<accession>A0ABZ2F8R9</accession>
<proteinExistence type="predicted"/>
<name>A0ABZ2F8R9_METCP</name>